<feature type="domain" description="PPM-type phosphatase" evidence="2">
    <location>
        <begin position="3"/>
        <end position="58"/>
    </location>
</feature>
<dbReference type="Proteomes" id="UP000037251">
    <property type="component" value="Unassembled WGS sequence"/>
</dbReference>
<accession>A0A0L8LZT3</accession>
<comment type="caution">
    <text evidence="3">The sequence shown here is derived from an EMBL/GenBank/DDBJ whole genome shotgun (WGS) entry which is preliminary data.</text>
</comment>
<evidence type="ECO:0000313" key="4">
    <source>
        <dbReference type="Proteomes" id="UP000037251"/>
    </source>
</evidence>
<protein>
    <recommendedName>
        <fullName evidence="2">PPM-type phosphatase domain-containing protein</fullName>
    </recommendedName>
</protein>
<dbReference type="RefSeq" id="WP_030039884.1">
    <property type="nucleotide sequence ID" value="NZ_KL575594.1"/>
</dbReference>
<gene>
    <name evidence="3" type="ORF">ADK37_00185</name>
</gene>
<proteinExistence type="predicted"/>
<reference evidence="4" key="1">
    <citation type="submission" date="2015-07" db="EMBL/GenBank/DDBJ databases">
        <authorList>
            <person name="Ju K.-S."/>
            <person name="Doroghazi J.R."/>
            <person name="Metcalf W.W."/>
        </authorList>
    </citation>
    <scope>NUCLEOTIDE SEQUENCE [LARGE SCALE GENOMIC DNA]</scope>
    <source>
        <strain evidence="4">NRRL 2290</strain>
    </source>
</reference>
<dbReference type="Gene3D" id="3.60.40.10">
    <property type="entry name" value="PPM-type phosphatase domain"/>
    <property type="match status" value="1"/>
</dbReference>
<sequence>MEFVDLPSGAPLGLGGMPFEAIELELAEGSPLVLYTDGLIEDRHRDIDSGLEQLRDVLPGRVAQWDLPCDPATRRPSPASAPRHRWGTRYTPNAKIIWTEQPLPRAS</sequence>
<name>A0A0L8LZT3_9ACTN</name>
<dbReference type="Pfam" id="PF07228">
    <property type="entry name" value="SpoIIE"/>
    <property type="match status" value="1"/>
</dbReference>
<dbReference type="eggNOG" id="COG2208">
    <property type="taxonomic scope" value="Bacteria"/>
</dbReference>
<dbReference type="AlphaFoldDB" id="A0A0L8LZT3"/>
<organism evidence="3 4">
    <name type="scientific">Streptomyces resistomycificus</name>
    <dbReference type="NCBI Taxonomy" id="67356"/>
    <lineage>
        <taxon>Bacteria</taxon>
        <taxon>Bacillati</taxon>
        <taxon>Actinomycetota</taxon>
        <taxon>Actinomycetes</taxon>
        <taxon>Kitasatosporales</taxon>
        <taxon>Streptomycetaceae</taxon>
        <taxon>Streptomyces</taxon>
        <taxon>Streptomyces aurantiacus group</taxon>
    </lineage>
</organism>
<keyword evidence="4" id="KW-1185">Reference proteome</keyword>
<dbReference type="STRING" id="67356.AQJ84_08560"/>
<dbReference type="EMBL" id="LGUS01000001">
    <property type="protein sequence ID" value="KOG43595.1"/>
    <property type="molecule type" value="Genomic_DNA"/>
</dbReference>
<dbReference type="InterPro" id="IPR001932">
    <property type="entry name" value="PPM-type_phosphatase-like_dom"/>
</dbReference>
<evidence type="ECO:0000256" key="1">
    <source>
        <dbReference type="SAM" id="MobiDB-lite"/>
    </source>
</evidence>
<dbReference type="PATRIC" id="fig|67356.5.peg.40"/>
<feature type="region of interest" description="Disordered" evidence="1">
    <location>
        <begin position="68"/>
        <end position="87"/>
    </location>
</feature>
<dbReference type="InterPro" id="IPR036457">
    <property type="entry name" value="PPM-type-like_dom_sf"/>
</dbReference>
<evidence type="ECO:0000313" key="3">
    <source>
        <dbReference type="EMBL" id="KOG43595.1"/>
    </source>
</evidence>
<evidence type="ECO:0000259" key="2">
    <source>
        <dbReference type="Pfam" id="PF07228"/>
    </source>
</evidence>